<protein>
    <submittedName>
        <fullName evidence="3">Uncharacterized protein</fullName>
    </submittedName>
</protein>
<dbReference type="EMBL" id="CAJFCW020000005">
    <property type="protein sequence ID" value="CAG9122321.1"/>
    <property type="molecule type" value="Genomic_DNA"/>
</dbReference>
<accession>A0A811LEF3</accession>
<comment type="caution">
    <text evidence="3">The sequence shown here is derived from an EMBL/GenBank/DDBJ whole genome shotgun (WGS) entry which is preliminary data.</text>
</comment>
<name>A0A811LEF3_9BILA</name>
<keyword evidence="2" id="KW-0812">Transmembrane</keyword>
<reference evidence="3" key="1">
    <citation type="submission" date="2020-09" db="EMBL/GenBank/DDBJ databases">
        <authorList>
            <person name="Kikuchi T."/>
        </authorList>
    </citation>
    <scope>NUCLEOTIDE SEQUENCE</scope>
    <source>
        <strain evidence="3">SH1</strain>
    </source>
</reference>
<evidence type="ECO:0000256" key="2">
    <source>
        <dbReference type="SAM" id="Phobius"/>
    </source>
</evidence>
<dbReference type="EMBL" id="CAJFDH010000005">
    <property type="protein sequence ID" value="CAD5226543.1"/>
    <property type="molecule type" value="Genomic_DNA"/>
</dbReference>
<keyword evidence="4" id="KW-1185">Reference proteome</keyword>
<dbReference type="Proteomes" id="UP000614601">
    <property type="component" value="Unassembled WGS sequence"/>
</dbReference>
<evidence type="ECO:0000256" key="1">
    <source>
        <dbReference type="SAM" id="Coils"/>
    </source>
</evidence>
<feature type="transmembrane region" description="Helical" evidence="2">
    <location>
        <begin position="225"/>
        <end position="249"/>
    </location>
</feature>
<feature type="coiled-coil region" evidence="1">
    <location>
        <begin position="263"/>
        <end position="296"/>
    </location>
</feature>
<evidence type="ECO:0000313" key="3">
    <source>
        <dbReference type="EMBL" id="CAD5226543.1"/>
    </source>
</evidence>
<proteinExistence type="predicted"/>
<gene>
    <name evidence="3" type="ORF">BOKJ2_LOCUS12125</name>
</gene>
<organism evidence="3 4">
    <name type="scientific">Bursaphelenchus okinawaensis</name>
    <dbReference type="NCBI Taxonomy" id="465554"/>
    <lineage>
        <taxon>Eukaryota</taxon>
        <taxon>Metazoa</taxon>
        <taxon>Ecdysozoa</taxon>
        <taxon>Nematoda</taxon>
        <taxon>Chromadorea</taxon>
        <taxon>Rhabditida</taxon>
        <taxon>Tylenchina</taxon>
        <taxon>Tylenchomorpha</taxon>
        <taxon>Aphelenchoidea</taxon>
        <taxon>Aphelenchoididae</taxon>
        <taxon>Bursaphelenchus</taxon>
    </lineage>
</organism>
<sequence>MMCYTANSQEDIVLDELPVKKIYEDSVPENNPEDDQPYSIGDNLDDISTVCVCEKAVIIFDTSSQQFPKDQITRLVEKLEQYIEHNMLNTSLVNTQQSIFPNNDEYCEELGYTMESYAGMLVVNINPRSDQTCGISKKTVLQTPLVEFNAFSLNDSKRWVMTVQSKSAYLRYQINDTSNENEMQAAGFLIKSACSPTIGRSNLHEEYSRLKWSEVENRFHASIPMYGVLLTVAFVMCIGGLWALIVVIYRRLQHAELKEQRAIRLFISEIVKKEHEREEEEEQAKLSELLKDYSSQTKKY</sequence>
<dbReference type="AlphaFoldDB" id="A0A811LEF3"/>
<evidence type="ECO:0000313" key="4">
    <source>
        <dbReference type="Proteomes" id="UP000614601"/>
    </source>
</evidence>
<keyword evidence="2" id="KW-1133">Transmembrane helix</keyword>
<keyword evidence="2" id="KW-0472">Membrane</keyword>
<keyword evidence="1" id="KW-0175">Coiled coil</keyword>
<dbReference type="Proteomes" id="UP000783686">
    <property type="component" value="Unassembled WGS sequence"/>
</dbReference>